<dbReference type="Pfam" id="PF00394">
    <property type="entry name" value="Cu-oxidase"/>
    <property type="match status" value="1"/>
</dbReference>
<keyword evidence="3 7" id="KW-0732">Signal</keyword>
<dbReference type="EMBL" id="FJUX01000002">
    <property type="protein sequence ID" value="CZS89415.1"/>
    <property type="molecule type" value="Genomic_DNA"/>
</dbReference>
<comment type="similarity">
    <text evidence="1">Belongs to the multicopper oxidase family.</text>
</comment>
<dbReference type="PANTHER" id="PTHR11709">
    <property type="entry name" value="MULTI-COPPER OXIDASE"/>
    <property type="match status" value="1"/>
</dbReference>
<dbReference type="GO" id="GO:0033215">
    <property type="term" value="P:reductive iron assimilation"/>
    <property type="evidence" value="ECO:0007669"/>
    <property type="project" value="TreeGrafter"/>
</dbReference>
<evidence type="ECO:0000313" key="9">
    <source>
        <dbReference type="EMBL" id="CZS89415.1"/>
    </source>
</evidence>
<keyword evidence="4" id="KW-0560">Oxidoreductase</keyword>
<dbReference type="CDD" id="cd13877">
    <property type="entry name" value="CuRO_2_Fet3p_like"/>
    <property type="match status" value="1"/>
</dbReference>
<evidence type="ECO:0000259" key="8">
    <source>
        <dbReference type="PROSITE" id="PS51212"/>
    </source>
</evidence>
<keyword evidence="5" id="KW-0186">Copper</keyword>
<accession>A0A1E1JU26</accession>
<dbReference type="InterPro" id="IPR002889">
    <property type="entry name" value="WSC_carb-bd"/>
</dbReference>
<dbReference type="Proteomes" id="UP000178912">
    <property type="component" value="Unassembled WGS sequence"/>
</dbReference>
<keyword evidence="10" id="KW-1185">Reference proteome</keyword>
<dbReference type="SUPFAM" id="SSF49503">
    <property type="entry name" value="Cupredoxins"/>
    <property type="match status" value="3"/>
</dbReference>
<organism evidence="9 10">
    <name type="scientific">Rhynchosporium agropyri</name>
    <dbReference type="NCBI Taxonomy" id="914238"/>
    <lineage>
        <taxon>Eukaryota</taxon>
        <taxon>Fungi</taxon>
        <taxon>Dikarya</taxon>
        <taxon>Ascomycota</taxon>
        <taxon>Pezizomycotina</taxon>
        <taxon>Leotiomycetes</taxon>
        <taxon>Helotiales</taxon>
        <taxon>Ploettnerulaceae</taxon>
        <taxon>Rhynchosporium</taxon>
    </lineage>
</organism>
<dbReference type="GO" id="GO:0010106">
    <property type="term" value="P:cellular response to iron ion starvation"/>
    <property type="evidence" value="ECO:0007669"/>
    <property type="project" value="TreeGrafter"/>
</dbReference>
<dbReference type="Pfam" id="PF07732">
    <property type="entry name" value="Cu-oxidase_3"/>
    <property type="match status" value="1"/>
</dbReference>
<evidence type="ECO:0000256" key="2">
    <source>
        <dbReference type="ARBA" id="ARBA00022723"/>
    </source>
</evidence>
<dbReference type="SMART" id="SM00321">
    <property type="entry name" value="WSC"/>
    <property type="match status" value="1"/>
</dbReference>
<dbReference type="GO" id="GO:0005507">
    <property type="term" value="F:copper ion binding"/>
    <property type="evidence" value="ECO:0007669"/>
    <property type="project" value="InterPro"/>
</dbReference>
<dbReference type="GO" id="GO:0033573">
    <property type="term" value="C:high-affinity iron permease complex"/>
    <property type="evidence" value="ECO:0007669"/>
    <property type="project" value="TreeGrafter"/>
</dbReference>
<dbReference type="InterPro" id="IPR001117">
    <property type="entry name" value="Cu-oxidase_2nd"/>
</dbReference>
<evidence type="ECO:0000256" key="3">
    <source>
        <dbReference type="ARBA" id="ARBA00022729"/>
    </source>
</evidence>
<dbReference type="CDD" id="cd13851">
    <property type="entry name" value="CuRO_1_Fet3p"/>
    <property type="match status" value="1"/>
</dbReference>
<dbReference type="PANTHER" id="PTHR11709:SF361">
    <property type="entry name" value="IRON TRANSPORT MULTICOPPER OXIDASE FET3"/>
    <property type="match status" value="1"/>
</dbReference>
<dbReference type="OrthoDB" id="2121828at2759"/>
<dbReference type="InterPro" id="IPR044130">
    <property type="entry name" value="CuRO_2_Fet3-like"/>
</dbReference>
<dbReference type="PROSITE" id="PS00080">
    <property type="entry name" value="MULTICOPPER_OXIDASE2"/>
    <property type="match status" value="1"/>
</dbReference>
<dbReference type="Gene3D" id="2.60.40.420">
    <property type="entry name" value="Cupredoxins - blue copper proteins"/>
    <property type="match status" value="3"/>
</dbReference>
<protein>
    <recommendedName>
        <fullName evidence="8">WSC domain-containing protein</fullName>
    </recommendedName>
</protein>
<dbReference type="InterPro" id="IPR011706">
    <property type="entry name" value="Cu-oxidase_C"/>
</dbReference>
<evidence type="ECO:0000256" key="1">
    <source>
        <dbReference type="ARBA" id="ARBA00010609"/>
    </source>
</evidence>
<evidence type="ECO:0000313" key="10">
    <source>
        <dbReference type="Proteomes" id="UP000178912"/>
    </source>
</evidence>
<dbReference type="PROSITE" id="PS51212">
    <property type="entry name" value="WSC"/>
    <property type="match status" value="1"/>
</dbReference>
<sequence length="1559" mass="164249">MIMGIWKKSLGLAAVIWPALVHSFAPTDSTQDADPPQSGYLPNHNMDPELVKSSLALGWKLTFNLNEVFYAKPLVYTPPGAPNEYVITVSNQNNVRIHDGLTGALIKMRTLDAPFASSDAMCGDMPNTIGIAGTPVIDTATDIMYFFSKGYKNGQIGPQGTINGVYKLYAVNIPSLVDVAGFPIVIDGHNANNDPTRYFVGGTILQRPGLAMLGNTIIGGFGGHCDKFNYTGMLVAVSKTAGVGVTNIQAMQASPGAPKPQELDIFEEGGGKAGIWQGGMGIAADINRVFFITGQNGGQNGAPASGKTYLSTLEQAVVNMAVNPSTGELKQQDYFETYAYDSNNGGDTDFGSGGLALLDPTVFYGTGVSRIALGAGKDAKLFIMNADNLGGFAGGKAGADKVIQIINVGKAVLGGCGSYPLEGRYIYINPSGMGLYAYKFGRDGTGKPVFTQAGVSERFFTSKSVPTVTSNNGAPGSGIVWLTDVNWGLQAYNAIPVNGVMTPIILPTGAATGGITKFQRAVFGDGRVYTVRATSLMMLTGGGVKGKQPLTCTPYPIAFGNVMTGQALTLQIQCTANVAVTNPKCGITSPIFRCPSTPLPANVASGSSFTFGVTFDLSSAAILAWQNATGGNPLPPGAQGSNLNVYTTTSSGYLPGVVVPMSGTVVASGGYLTVNQTVASFSGVFIGGQEPSQASKSVLLTNRGSTALVFQGFAWQDYYADEMPYHNVTLPQVGNGYTSPNFPVVGTTLAAGATFVVPFVFKPSGTGIWASYITWWSDGGYTTLLLQGIAEQGAAVSSTTSKISSSTSSSSTVISTSTSKTISSGTTISTSTSVPTLTTSSAVPTATGPAIRQTVGGYNFQGCWTESTTGRALNKKSYTNDLMTLEKCATFCSTAPSYSMFGVEYGRECWCGDFLSAGSIKALSQTDCKFLCPGDPLTYCGAGQRLQLYALEAASSSSSSSSSSASVISSMSSTTISTASSSTTSPSPTSFSTSTNSASTSKTASSTSTSALPYITPPKPKQIPLTWSIGWVQASPDGFSRPMIGINGQFPCPAITANKGDSVKITLTNNLVNQSTAIHFHGIFQTGTAYSDGPAHVTQCPITPGASFIYEFKIDQPGTYWYHAHIGGQYIDGLRGPILINDVNAPYRGIDTEYTLTLSDLYHSQAPALINYYQSTDNANTNNGAEPVPNSGLINEAQNVKFSMVAGKKYLFRIINMGAFAPFYLQFDQHDMTVVEIDGVYTKQTSVSQLFITVAQRYSVIVTAKADASKNFAIKASMSTDMFNPTIIPATFNTEVSAYLIYNTGAVLPAPLIITPSPFDDSIFTPYDQVAAYGPVTMPIEMTISFGTNQNGQYRGYLNGVDYIPQKVPTLYTAINAPLNQVNNASIYGANTNSYVLPLGAVVELTLQNHDAFAHPFHLHGHNFQVLARTQGGPNFPINIPAGAPMRRDVVQVMSDGSVTIRFVADNPGIALFHCHIEWHVEAGLTATFIEAPTELQAAKLYIPVSHRSVCDAQSIPRKGNAAGNSKNYLDLTGANVVADTDIALFVKPGSPAPPFPLG</sequence>
<dbReference type="CDD" id="cd13899">
    <property type="entry name" value="CuRO_3_Fet3p"/>
    <property type="match status" value="1"/>
</dbReference>
<dbReference type="GO" id="GO:0004322">
    <property type="term" value="F:ferroxidase activity"/>
    <property type="evidence" value="ECO:0007669"/>
    <property type="project" value="TreeGrafter"/>
</dbReference>
<gene>
    <name evidence="9" type="ORF">RAG0_00827</name>
</gene>
<proteinExistence type="inferred from homology"/>
<name>A0A1E1JU26_9HELO</name>
<dbReference type="InterPro" id="IPR002355">
    <property type="entry name" value="Cu_oxidase_Cu_BS"/>
</dbReference>
<feature type="domain" description="WSC" evidence="8">
    <location>
        <begin position="857"/>
        <end position="952"/>
    </location>
</feature>
<evidence type="ECO:0000256" key="5">
    <source>
        <dbReference type="ARBA" id="ARBA00023008"/>
    </source>
</evidence>
<feature type="chain" id="PRO_5009445316" description="WSC domain-containing protein" evidence="7">
    <location>
        <begin position="24"/>
        <end position="1559"/>
    </location>
</feature>
<reference evidence="10" key="1">
    <citation type="submission" date="2016-03" db="EMBL/GenBank/DDBJ databases">
        <authorList>
            <person name="Guldener U."/>
        </authorList>
    </citation>
    <scope>NUCLEOTIDE SEQUENCE [LARGE SCALE GENOMIC DNA]</scope>
    <source>
        <strain evidence="10">04CH-RAC-A.6.1</strain>
    </source>
</reference>
<dbReference type="InterPro" id="IPR045087">
    <property type="entry name" value="Cu-oxidase_fam"/>
</dbReference>
<feature type="region of interest" description="Disordered" evidence="6">
    <location>
        <begin position="978"/>
        <end position="1015"/>
    </location>
</feature>
<dbReference type="Pfam" id="PF01822">
    <property type="entry name" value="WSC"/>
    <property type="match status" value="1"/>
</dbReference>
<dbReference type="InterPro" id="IPR008972">
    <property type="entry name" value="Cupredoxin"/>
</dbReference>
<keyword evidence="2" id="KW-0479">Metal-binding</keyword>
<feature type="compositionally biased region" description="Low complexity" evidence="6">
    <location>
        <begin position="978"/>
        <end position="1011"/>
    </location>
</feature>
<evidence type="ECO:0000256" key="7">
    <source>
        <dbReference type="SAM" id="SignalP"/>
    </source>
</evidence>
<dbReference type="InterPro" id="IPR011707">
    <property type="entry name" value="Cu-oxidase-like_N"/>
</dbReference>
<evidence type="ECO:0000256" key="4">
    <source>
        <dbReference type="ARBA" id="ARBA00023002"/>
    </source>
</evidence>
<feature type="signal peptide" evidence="7">
    <location>
        <begin position="1"/>
        <end position="23"/>
    </location>
</feature>
<evidence type="ECO:0000256" key="6">
    <source>
        <dbReference type="SAM" id="MobiDB-lite"/>
    </source>
</evidence>
<dbReference type="Pfam" id="PF07731">
    <property type="entry name" value="Cu-oxidase_2"/>
    <property type="match status" value="1"/>
</dbReference>